<reference evidence="2 3" key="1">
    <citation type="submission" date="2018-08" db="EMBL/GenBank/DDBJ databases">
        <title>Genomic Encyclopedia of Archaeal and Bacterial Type Strains, Phase II (KMG-II): from individual species to whole genera.</title>
        <authorList>
            <person name="Goeker M."/>
        </authorList>
    </citation>
    <scope>NUCLEOTIDE SEQUENCE [LARGE SCALE GENOMIC DNA]</scope>
    <source>
        <strain evidence="2 3">DSM 100880</strain>
    </source>
</reference>
<proteinExistence type="predicted"/>
<keyword evidence="3" id="KW-1185">Reference proteome</keyword>
<feature type="chain" id="PRO_5017680756" evidence="1">
    <location>
        <begin position="23"/>
        <end position="154"/>
    </location>
</feature>
<sequence length="154" mass="18684">MKIRTFAFLLLFTMMSCDGTLADFKIISFPTSKKKLEIAIDSLYSNYPEYRMPEKWKEHDSWSKRGYDFLESRIFYFKNEPEEMYYVTFVGEEETLKDTTHIDIAISSVYRRRTGNWNEEDFDKEEKIRIQTRFKREIISKLEKYTKTKAKEEN</sequence>
<dbReference type="OrthoDB" id="1371764at2"/>
<evidence type="ECO:0000313" key="2">
    <source>
        <dbReference type="EMBL" id="REH00760.1"/>
    </source>
</evidence>
<protein>
    <submittedName>
        <fullName evidence="2">Uncharacterized protein</fullName>
    </submittedName>
</protein>
<dbReference type="AlphaFoldDB" id="A0A3E0ETN8"/>
<gene>
    <name evidence="2" type="ORF">C8P67_1024</name>
</gene>
<comment type="caution">
    <text evidence="2">The sequence shown here is derived from an EMBL/GenBank/DDBJ whole genome shotgun (WGS) entry which is preliminary data.</text>
</comment>
<dbReference type="RefSeq" id="WP_147298187.1">
    <property type="nucleotide sequence ID" value="NZ_QUNI01000002.1"/>
</dbReference>
<dbReference type="EMBL" id="QUNI01000002">
    <property type="protein sequence ID" value="REH00760.1"/>
    <property type="molecule type" value="Genomic_DNA"/>
</dbReference>
<dbReference type="Proteomes" id="UP000257136">
    <property type="component" value="Unassembled WGS sequence"/>
</dbReference>
<accession>A0A3E0ETN8</accession>
<feature type="signal peptide" evidence="1">
    <location>
        <begin position="1"/>
        <end position="22"/>
    </location>
</feature>
<dbReference type="PROSITE" id="PS51257">
    <property type="entry name" value="PROKAR_LIPOPROTEIN"/>
    <property type="match status" value="1"/>
</dbReference>
<evidence type="ECO:0000256" key="1">
    <source>
        <dbReference type="SAM" id="SignalP"/>
    </source>
</evidence>
<name>A0A3E0ETN8_9FLAO</name>
<evidence type="ECO:0000313" key="3">
    <source>
        <dbReference type="Proteomes" id="UP000257136"/>
    </source>
</evidence>
<keyword evidence="1" id="KW-0732">Signal</keyword>
<organism evidence="2 3">
    <name type="scientific">Flavobacterium aquicola</name>
    <dbReference type="NCBI Taxonomy" id="1682742"/>
    <lineage>
        <taxon>Bacteria</taxon>
        <taxon>Pseudomonadati</taxon>
        <taxon>Bacteroidota</taxon>
        <taxon>Flavobacteriia</taxon>
        <taxon>Flavobacteriales</taxon>
        <taxon>Flavobacteriaceae</taxon>
        <taxon>Flavobacterium</taxon>
    </lineage>
</organism>